<dbReference type="Gene3D" id="2.20.25.240">
    <property type="match status" value="1"/>
</dbReference>
<dbReference type="AlphaFoldDB" id="A0A6L2P7T1"/>
<protein>
    <recommendedName>
        <fullName evidence="7">BTB domain-containing protein</fullName>
    </recommendedName>
</protein>
<keyword evidence="3" id="KW-0863">Zinc-finger</keyword>
<evidence type="ECO:0000256" key="6">
    <source>
        <dbReference type="SAM" id="MobiDB-lite"/>
    </source>
</evidence>
<evidence type="ECO:0000256" key="4">
    <source>
        <dbReference type="ARBA" id="ARBA00022833"/>
    </source>
</evidence>
<evidence type="ECO:0000259" key="7">
    <source>
        <dbReference type="PROSITE" id="PS50097"/>
    </source>
</evidence>
<dbReference type="Proteomes" id="UP000502823">
    <property type="component" value="Unassembled WGS sequence"/>
</dbReference>
<comment type="subcellular location">
    <subcellularLocation>
        <location evidence="1">Nucleus</location>
    </subcellularLocation>
</comment>
<dbReference type="Pfam" id="PF04500">
    <property type="entry name" value="FLYWCH"/>
    <property type="match status" value="1"/>
</dbReference>
<feature type="compositionally biased region" description="Polar residues" evidence="6">
    <location>
        <begin position="233"/>
        <end position="245"/>
    </location>
</feature>
<evidence type="ECO:0000313" key="9">
    <source>
        <dbReference type="Proteomes" id="UP000502823"/>
    </source>
</evidence>
<feature type="domain" description="BTB" evidence="7">
    <location>
        <begin position="34"/>
        <end position="99"/>
    </location>
</feature>
<reference evidence="9" key="1">
    <citation type="submission" date="2020-01" db="EMBL/GenBank/DDBJ databases">
        <title>Draft genome sequence of the Termite Coptotermes fromosanus.</title>
        <authorList>
            <person name="Itakura S."/>
            <person name="Yosikawa Y."/>
            <person name="Umezawa K."/>
        </authorList>
    </citation>
    <scope>NUCLEOTIDE SEQUENCE [LARGE SCALE GENOMIC DNA]</scope>
</reference>
<dbReference type="FunFam" id="3.30.710.10:FF:000036">
    <property type="entry name" value="Mod(Mdg4), isoform H"/>
    <property type="match status" value="1"/>
</dbReference>
<dbReference type="GO" id="GO:0006357">
    <property type="term" value="P:regulation of transcription by RNA polymerase II"/>
    <property type="evidence" value="ECO:0007669"/>
    <property type="project" value="TreeGrafter"/>
</dbReference>
<evidence type="ECO:0000256" key="1">
    <source>
        <dbReference type="ARBA" id="ARBA00004123"/>
    </source>
</evidence>
<dbReference type="PANTHER" id="PTHR23110">
    <property type="entry name" value="BTB DOMAIN TRANSCRIPTION FACTOR"/>
    <property type="match status" value="1"/>
</dbReference>
<dbReference type="InterPro" id="IPR007588">
    <property type="entry name" value="Znf_FLYWCH"/>
</dbReference>
<accession>A0A6L2P7T1</accession>
<organism evidence="8 9">
    <name type="scientific">Coptotermes formosanus</name>
    <name type="common">Formosan subterranean termite</name>
    <dbReference type="NCBI Taxonomy" id="36987"/>
    <lineage>
        <taxon>Eukaryota</taxon>
        <taxon>Metazoa</taxon>
        <taxon>Ecdysozoa</taxon>
        <taxon>Arthropoda</taxon>
        <taxon>Hexapoda</taxon>
        <taxon>Insecta</taxon>
        <taxon>Pterygota</taxon>
        <taxon>Neoptera</taxon>
        <taxon>Polyneoptera</taxon>
        <taxon>Dictyoptera</taxon>
        <taxon>Blattodea</taxon>
        <taxon>Blattoidea</taxon>
        <taxon>Termitoidae</taxon>
        <taxon>Rhinotermitidae</taxon>
        <taxon>Coptotermes</taxon>
    </lineage>
</organism>
<dbReference type="PROSITE" id="PS50097">
    <property type="entry name" value="BTB"/>
    <property type="match status" value="1"/>
</dbReference>
<feature type="region of interest" description="Disordered" evidence="6">
    <location>
        <begin position="117"/>
        <end position="186"/>
    </location>
</feature>
<dbReference type="Pfam" id="PF00651">
    <property type="entry name" value="BTB"/>
    <property type="match status" value="1"/>
</dbReference>
<name>A0A6L2P7T1_COPFO</name>
<dbReference type="SUPFAM" id="SSF54695">
    <property type="entry name" value="POZ domain"/>
    <property type="match status" value="1"/>
</dbReference>
<comment type="caution">
    <text evidence="8">The sequence shown here is derived from an EMBL/GenBank/DDBJ whole genome shotgun (WGS) entry which is preliminary data.</text>
</comment>
<evidence type="ECO:0000256" key="2">
    <source>
        <dbReference type="ARBA" id="ARBA00022723"/>
    </source>
</evidence>
<dbReference type="InterPro" id="IPR000210">
    <property type="entry name" value="BTB/POZ_dom"/>
</dbReference>
<dbReference type="InterPro" id="IPR011333">
    <property type="entry name" value="SKP1/BTB/POZ_sf"/>
</dbReference>
<dbReference type="GO" id="GO:0005634">
    <property type="term" value="C:nucleus"/>
    <property type="evidence" value="ECO:0007669"/>
    <property type="project" value="UniProtKB-SubCell"/>
</dbReference>
<dbReference type="PANTHER" id="PTHR23110:SF99">
    <property type="entry name" value="BROAD-COMPLEX CORE PROTEIN ISOFORM 6"/>
    <property type="match status" value="1"/>
</dbReference>
<dbReference type="InParanoid" id="A0A6L2P7T1"/>
<dbReference type="GO" id="GO:0008270">
    <property type="term" value="F:zinc ion binding"/>
    <property type="evidence" value="ECO:0007669"/>
    <property type="project" value="UniProtKB-KW"/>
</dbReference>
<keyword evidence="9" id="KW-1185">Reference proteome</keyword>
<dbReference type="OrthoDB" id="2311693at2759"/>
<proteinExistence type="predicted"/>
<feature type="region of interest" description="Disordered" evidence="6">
    <location>
        <begin position="204"/>
        <end position="245"/>
    </location>
</feature>
<dbReference type="Gene3D" id="3.30.710.10">
    <property type="entry name" value="Potassium Channel Kv1.1, Chain A"/>
    <property type="match status" value="1"/>
</dbReference>
<dbReference type="SMART" id="SM00225">
    <property type="entry name" value="BTB"/>
    <property type="match status" value="1"/>
</dbReference>
<dbReference type="EMBL" id="BLKM01003281">
    <property type="protein sequence ID" value="GFG28243.1"/>
    <property type="molecule type" value="Genomic_DNA"/>
</dbReference>
<sequence>MVETEGEQFSLRWNNFHSNLTAGFHALLQGEDLVDVTLAAAGQFVQAHKIVLSVCSPYFKELFKVNPCKHPIVILKDVGHKELVAILQFMYQGEVNVRQEELATFLKTAEMLQIKGLTGDDSPATNTPSVPDTSERTTTSRAQQPSLLEPLVVQSEDPPARPYKRKRSEVPAPPPPSSASVSSPCVVNDDSNIVEVVEMSKPKVEPVEYESEVEEVDKLPNQDDPLAQLLGGESSSHSHQDSVQGTSAVYASIPGLSQDSGGSQDGGQDVARYVKSSQGGYQLVHNGYIYTRDRICKDKDFWRCCESHRLKCRGRCKTVCGLVTVTADHNHLPEAEKIRLKAFRADWRKQLAIRGGRH</sequence>
<keyword evidence="4" id="KW-0862">Zinc</keyword>
<evidence type="ECO:0000313" key="8">
    <source>
        <dbReference type="EMBL" id="GFG28243.1"/>
    </source>
</evidence>
<gene>
    <name evidence="8" type="ORF">Cfor_07877</name>
</gene>
<keyword evidence="2" id="KW-0479">Metal-binding</keyword>
<keyword evidence="5" id="KW-0539">Nucleus</keyword>
<dbReference type="CDD" id="cd18315">
    <property type="entry name" value="BTB_POZ_BAB-like"/>
    <property type="match status" value="1"/>
</dbReference>
<dbReference type="InterPro" id="IPR051095">
    <property type="entry name" value="Dros_DevTransReg"/>
</dbReference>
<evidence type="ECO:0000256" key="5">
    <source>
        <dbReference type="ARBA" id="ARBA00023242"/>
    </source>
</evidence>
<evidence type="ECO:0000256" key="3">
    <source>
        <dbReference type="ARBA" id="ARBA00022771"/>
    </source>
</evidence>
<feature type="compositionally biased region" description="Polar residues" evidence="6">
    <location>
        <begin position="123"/>
        <end position="146"/>
    </location>
</feature>